<gene>
    <name evidence="2" type="ORF">O6P43_034965</name>
</gene>
<dbReference type="KEGG" id="qsa:O6P43_034965"/>
<dbReference type="AlphaFoldDB" id="A0AAD7KLF8"/>
<reference evidence="2" key="1">
    <citation type="journal article" date="2023" name="Science">
        <title>Elucidation of the pathway for biosynthesis of saponin adjuvants from the soapbark tree.</title>
        <authorList>
            <person name="Reed J."/>
            <person name="Orme A."/>
            <person name="El-Demerdash A."/>
            <person name="Owen C."/>
            <person name="Martin L.B.B."/>
            <person name="Misra R.C."/>
            <person name="Kikuchi S."/>
            <person name="Rejzek M."/>
            <person name="Martin A.C."/>
            <person name="Harkess A."/>
            <person name="Leebens-Mack J."/>
            <person name="Louveau T."/>
            <person name="Stephenson M.J."/>
            <person name="Osbourn A."/>
        </authorList>
    </citation>
    <scope>NUCLEOTIDE SEQUENCE</scope>
    <source>
        <strain evidence="2">S10</strain>
    </source>
</reference>
<dbReference type="EMBL" id="JARAOO010000141">
    <property type="protein sequence ID" value="KAJ7941992.1"/>
    <property type="molecule type" value="Genomic_DNA"/>
</dbReference>
<organism evidence="2 3">
    <name type="scientific">Quillaja saponaria</name>
    <name type="common">Soap bark tree</name>
    <dbReference type="NCBI Taxonomy" id="32244"/>
    <lineage>
        <taxon>Eukaryota</taxon>
        <taxon>Viridiplantae</taxon>
        <taxon>Streptophyta</taxon>
        <taxon>Embryophyta</taxon>
        <taxon>Tracheophyta</taxon>
        <taxon>Spermatophyta</taxon>
        <taxon>Magnoliopsida</taxon>
        <taxon>eudicotyledons</taxon>
        <taxon>Gunneridae</taxon>
        <taxon>Pentapetalae</taxon>
        <taxon>rosids</taxon>
        <taxon>fabids</taxon>
        <taxon>Fabales</taxon>
        <taxon>Quillajaceae</taxon>
        <taxon>Quillaja</taxon>
    </lineage>
</organism>
<evidence type="ECO:0000256" key="1">
    <source>
        <dbReference type="SAM" id="MobiDB-lite"/>
    </source>
</evidence>
<feature type="region of interest" description="Disordered" evidence="1">
    <location>
        <begin position="332"/>
        <end position="351"/>
    </location>
</feature>
<accession>A0AAD7KLF8</accession>
<comment type="caution">
    <text evidence="2">The sequence shown here is derived from an EMBL/GenBank/DDBJ whole genome shotgun (WGS) entry which is preliminary data.</text>
</comment>
<proteinExistence type="predicted"/>
<protein>
    <submittedName>
        <fullName evidence="2">Uncharacterized protein</fullName>
    </submittedName>
</protein>
<keyword evidence="3" id="KW-1185">Reference proteome</keyword>
<evidence type="ECO:0000313" key="3">
    <source>
        <dbReference type="Proteomes" id="UP001163823"/>
    </source>
</evidence>
<dbReference type="Proteomes" id="UP001163823">
    <property type="component" value="Unassembled WGS sequence"/>
</dbReference>
<sequence length="449" mass="47511">MSWALAAPWQHLDSMPRCVKGVSRVCQGMSRHVKSVSRCVKASRGGVEGVSRGCRGGVVGVSWVCRGCVEGVSWVCRGGVVGVSRGCRGCVVGVPWGCRGGVAGVSRVCRGCVTSVSRGCRGGVEGVSRVCHECVEGVSRGCRGMSRGCRGMSRGCPGCVKGVSRVCRGCVEGVSRGCQGCVKGVSRVCQGTCLLMGAHQRHISTPPPTPLTCPCHGMSWACPVHKRCVKAGGAVAAGDHRRPPPTTAGGGGFRRVGKFWLENFGVAVPRIDSYANAGRVEPCGLSTRLARRGRRRRRLTPRGDARVVAAAVPNRFSCQGGVRGALRAVDAASPTRAKTQTMHPARRHTRRRGYCPEQIRMPTRRACRALRESVDAPSPTRAKAQTTYPAGRDASVVAAAVPNGFMCRCGCCPGETYMPSGSVFAKKPRMLRITLPKEFLLKADAATIP</sequence>
<evidence type="ECO:0000313" key="2">
    <source>
        <dbReference type="EMBL" id="KAJ7941992.1"/>
    </source>
</evidence>
<name>A0AAD7KLF8_QUISA</name>